<evidence type="ECO:0000256" key="1">
    <source>
        <dbReference type="ARBA" id="ARBA00008467"/>
    </source>
</evidence>
<dbReference type="PROSITE" id="PS00606">
    <property type="entry name" value="KS3_1"/>
    <property type="match status" value="1"/>
</dbReference>
<dbReference type="PANTHER" id="PTHR11712:SF336">
    <property type="entry name" value="3-OXOACYL-[ACYL-CARRIER-PROTEIN] SYNTHASE, MITOCHONDRIAL"/>
    <property type="match status" value="1"/>
</dbReference>
<dbReference type="InterPro" id="IPR016039">
    <property type="entry name" value="Thiolase-like"/>
</dbReference>
<dbReference type="AlphaFoldDB" id="A0A938XZ49"/>
<dbReference type="FunFam" id="3.40.47.10:FF:000029">
    <property type="entry name" value="3-oxoacyl-[acyl-carrier-protein] synthase 1"/>
    <property type="match status" value="1"/>
</dbReference>
<accession>A0A938XZ49</accession>
<dbReference type="InterPro" id="IPR018201">
    <property type="entry name" value="Ketoacyl_synth_AS"/>
</dbReference>
<dbReference type="Pfam" id="PF02801">
    <property type="entry name" value="Ketoacyl-synt_C"/>
    <property type="match status" value="2"/>
</dbReference>
<feature type="domain" description="Ketosynthase family 3 (KS3)" evidence="4">
    <location>
        <begin position="417"/>
        <end position="811"/>
    </location>
</feature>
<dbReference type="InterPro" id="IPR020841">
    <property type="entry name" value="PKS_Beta-ketoAc_synthase_dom"/>
</dbReference>
<evidence type="ECO:0000256" key="2">
    <source>
        <dbReference type="ARBA" id="ARBA00022679"/>
    </source>
</evidence>
<dbReference type="GO" id="GO:0004315">
    <property type="term" value="F:3-oxoacyl-[acyl-carrier-protein] synthase activity"/>
    <property type="evidence" value="ECO:0007669"/>
    <property type="project" value="UniProtKB-EC"/>
</dbReference>
<dbReference type="InterPro" id="IPR014031">
    <property type="entry name" value="Ketoacyl_synth_C"/>
</dbReference>
<name>A0A938XZ49_9BACL</name>
<evidence type="ECO:0000256" key="3">
    <source>
        <dbReference type="RuleBase" id="RU003694"/>
    </source>
</evidence>
<dbReference type="PROSITE" id="PS52004">
    <property type="entry name" value="KS3_2"/>
    <property type="match status" value="2"/>
</dbReference>
<dbReference type="SUPFAM" id="SSF53901">
    <property type="entry name" value="Thiolase-like"/>
    <property type="match status" value="4"/>
</dbReference>
<evidence type="ECO:0000313" key="5">
    <source>
        <dbReference type="EMBL" id="MBM7589559.1"/>
    </source>
</evidence>
<evidence type="ECO:0000259" key="4">
    <source>
        <dbReference type="PROSITE" id="PS52004"/>
    </source>
</evidence>
<gene>
    <name evidence="5" type="ORF">JOD01_001159</name>
</gene>
<comment type="similarity">
    <text evidence="1 3">Belongs to the thiolase-like superfamily. Beta-ketoacyl-ACP synthases family.</text>
</comment>
<keyword evidence="2 3" id="KW-0808">Transferase</keyword>
<dbReference type="Pfam" id="PF00109">
    <property type="entry name" value="ketoacyl-synt"/>
    <property type="match status" value="2"/>
</dbReference>
<reference evidence="5" key="1">
    <citation type="submission" date="2021-01" db="EMBL/GenBank/DDBJ databases">
        <title>Genomic Encyclopedia of Type Strains, Phase IV (KMG-IV): sequencing the most valuable type-strain genomes for metagenomic binning, comparative biology and taxonomic classification.</title>
        <authorList>
            <person name="Goeker M."/>
        </authorList>
    </citation>
    <scope>NUCLEOTIDE SEQUENCE</scope>
    <source>
        <strain evidence="5">DSM 25523</strain>
    </source>
</reference>
<evidence type="ECO:0000313" key="6">
    <source>
        <dbReference type="Proteomes" id="UP000717624"/>
    </source>
</evidence>
<dbReference type="EC" id="2.3.1.179" evidence="5"/>
<proteinExistence type="inferred from homology"/>
<dbReference type="CDD" id="cd00834">
    <property type="entry name" value="KAS_I_II"/>
    <property type="match status" value="1"/>
</dbReference>
<dbReference type="InterPro" id="IPR000794">
    <property type="entry name" value="Beta-ketoacyl_synthase"/>
</dbReference>
<organism evidence="5 6">
    <name type="scientific">Brevibacillus fulvus</name>
    <dbReference type="NCBI Taxonomy" id="1125967"/>
    <lineage>
        <taxon>Bacteria</taxon>
        <taxon>Bacillati</taxon>
        <taxon>Bacillota</taxon>
        <taxon>Bacilli</taxon>
        <taxon>Bacillales</taxon>
        <taxon>Paenibacillaceae</taxon>
        <taxon>Brevibacillus</taxon>
    </lineage>
</organism>
<dbReference type="Proteomes" id="UP000717624">
    <property type="component" value="Unassembled WGS sequence"/>
</dbReference>
<dbReference type="NCBIfam" id="NF005589">
    <property type="entry name" value="PRK07314.1"/>
    <property type="match status" value="1"/>
</dbReference>
<dbReference type="GO" id="GO:0005829">
    <property type="term" value="C:cytosol"/>
    <property type="evidence" value="ECO:0007669"/>
    <property type="project" value="TreeGrafter"/>
</dbReference>
<dbReference type="PANTHER" id="PTHR11712">
    <property type="entry name" value="POLYKETIDE SYNTHASE-RELATED"/>
    <property type="match status" value="1"/>
</dbReference>
<dbReference type="SMART" id="SM00825">
    <property type="entry name" value="PKS_KS"/>
    <property type="match status" value="1"/>
</dbReference>
<keyword evidence="5" id="KW-0012">Acyltransferase</keyword>
<dbReference type="RefSeq" id="WP_204517289.1">
    <property type="nucleotide sequence ID" value="NZ_BAABIN010000038.1"/>
</dbReference>
<protein>
    <submittedName>
        <fullName evidence="5">3-oxoacyl-[acyl-carrier-protein] synthase II</fullName>
        <ecNumber evidence="5">2.3.1.179</ecNumber>
    </submittedName>
</protein>
<dbReference type="GO" id="GO:0006633">
    <property type="term" value="P:fatty acid biosynthetic process"/>
    <property type="evidence" value="ECO:0007669"/>
    <property type="project" value="InterPro"/>
</dbReference>
<dbReference type="InterPro" id="IPR014030">
    <property type="entry name" value="Ketoacyl_synth_N"/>
</dbReference>
<sequence length="814" mass="86388">MKNSARAKVVVTGLGAVTALGENVETLWTAVKAGTHGIYPVESLDMSGYMTRIAGEVKGKLSDVAHAHVRQTMDRAILFATKAAEEALADAGLRSEQLPERTGCIMGTCLGGMNSGEKWFRDQLQTEQAEQELTLEWRFNSIAESLASHFELKGPIFTISTACAAGGNAIGFAADLIRQGKADVMLVGGADALAHMGVAGFHALQSLAAEPCRPYSKDRTGLSLGEGAGVLVFESEERARKRQAKIYAEVLGFGLSADGYHPTAPKPDGEGAGRAIGMALEQSGVAPEEIGYINGHGTGTVKNDSAETQAIKRVFGPAADQLKVSSTKSMIGHLLGAAGAVEGIVTVLALYEQVIPPTANYQQPDPECDLDYVPNHALYAPELKLAMSNNFAFGGNNCSVLFARYQENLSPATHFADERVLITGISQLSLAGPDLDAFWQAAVEGRNLFSRLEGEAGEALTVGKVQEFQIESYISRRDARKMDEFEKRVVSAAISALADAGIEVDEENGQRVGIIVGTANGTVESLVHFYAPLLAEGAQGANPVHFPNMVFNQASGLAATHTKAVGINTTIVDGHASLSAAMCTAFEHLKKGDAEKIVVIGADVITPEVVRAYRQNGVLAETLSLYQQNSSGFVLSEGAVALVLERETAAAERGARVYGEMSGYGKTYDGKRFAKVDPTGEGLKRAMQQALQQAKLTETDIDAVFAAANGLRPIDTMEARAYQKTFGPKQHLPYIASLKAVFGEAQGVADGFQIIGSLLSLQKGVLPRAHGAQPAARLKLVSQTTELKQMKHVLVNSCSLTGSNVSLVLSKYET</sequence>
<keyword evidence="6" id="KW-1185">Reference proteome</keyword>
<dbReference type="EMBL" id="JAFBEB010000003">
    <property type="protein sequence ID" value="MBM7589559.1"/>
    <property type="molecule type" value="Genomic_DNA"/>
</dbReference>
<feature type="domain" description="Ketosynthase family 3 (KS3)" evidence="4">
    <location>
        <begin position="6"/>
        <end position="404"/>
    </location>
</feature>
<comment type="caution">
    <text evidence="5">The sequence shown here is derived from an EMBL/GenBank/DDBJ whole genome shotgun (WGS) entry which is preliminary data.</text>
</comment>
<dbReference type="Gene3D" id="3.40.47.10">
    <property type="match status" value="3"/>
</dbReference>